<dbReference type="EMBL" id="CP002985">
    <property type="protein sequence ID" value="AEM48026.1"/>
    <property type="molecule type" value="Genomic_DNA"/>
</dbReference>
<reference evidence="1 2" key="1">
    <citation type="journal article" date="2011" name="J. Bacteriol.">
        <title>Draft genome of the psychrotolerant acidophile Acidithiobacillus ferrivorans SS3.</title>
        <authorList>
            <person name="Liljeqvist M."/>
            <person name="Valdes J."/>
            <person name="Holmes D.S."/>
            <person name="Dopson M."/>
        </authorList>
    </citation>
    <scope>NUCLEOTIDE SEQUENCE [LARGE SCALE GENOMIC DNA]</scope>
    <source>
        <strain evidence="1 2">SS3</strain>
    </source>
</reference>
<dbReference type="AlphaFoldDB" id="G0JL29"/>
<gene>
    <name evidence="1" type="ORF">Acife_1903</name>
</gene>
<dbReference type="HOGENOM" id="CLU_2462058_0_0_6"/>
<dbReference type="Proteomes" id="UP000009220">
    <property type="component" value="Chromosome"/>
</dbReference>
<protein>
    <submittedName>
        <fullName evidence="1">Uncharacterized protein</fullName>
    </submittedName>
</protein>
<dbReference type="KEGG" id="afi:Acife_1903"/>
<organism evidence="1 2">
    <name type="scientific">Acidithiobacillus ferrivorans SS3</name>
    <dbReference type="NCBI Taxonomy" id="743299"/>
    <lineage>
        <taxon>Bacteria</taxon>
        <taxon>Pseudomonadati</taxon>
        <taxon>Pseudomonadota</taxon>
        <taxon>Acidithiobacillia</taxon>
        <taxon>Acidithiobacillales</taxon>
        <taxon>Acidithiobacillaceae</taxon>
        <taxon>Acidithiobacillus</taxon>
    </lineage>
</organism>
<proteinExistence type="predicted"/>
<dbReference type="RefSeq" id="WP_014029279.1">
    <property type="nucleotide sequence ID" value="NC_015942.1"/>
</dbReference>
<accession>G0JL29</accession>
<name>G0JL29_9PROT</name>
<sequence>MFIQKDGMIMDSGEYLLYMLFQWCVIKPCYLLGKLLGLTAVYLITRLFVSLRQVYRYVFEGERFEKWFDVLRMFADPDDIRTVHRSQI</sequence>
<dbReference type="STRING" id="743299.Acife_1903"/>
<evidence type="ECO:0000313" key="2">
    <source>
        <dbReference type="Proteomes" id="UP000009220"/>
    </source>
</evidence>
<evidence type="ECO:0000313" key="1">
    <source>
        <dbReference type="EMBL" id="AEM48026.1"/>
    </source>
</evidence>